<evidence type="ECO:0000313" key="1">
    <source>
        <dbReference type="EMBL" id="GAA0172041.1"/>
    </source>
</evidence>
<evidence type="ECO:0000313" key="2">
    <source>
        <dbReference type="Proteomes" id="UP001454036"/>
    </source>
</evidence>
<organism evidence="1 2">
    <name type="scientific">Lithospermum erythrorhizon</name>
    <name type="common">Purple gromwell</name>
    <name type="synonym">Lithospermum officinale var. erythrorhizon</name>
    <dbReference type="NCBI Taxonomy" id="34254"/>
    <lineage>
        <taxon>Eukaryota</taxon>
        <taxon>Viridiplantae</taxon>
        <taxon>Streptophyta</taxon>
        <taxon>Embryophyta</taxon>
        <taxon>Tracheophyta</taxon>
        <taxon>Spermatophyta</taxon>
        <taxon>Magnoliopsida</taxon>
        <taxon>eudicotyledons</taxon>
        <taxon>Gunneridae</taxon>
        <taxon>Pentapetalae</taxon>
        <taxon>asterids</taxon>
        <taxon>lamiids</taxon>
        <taxon>Boraginales</taxon>
        <taxon>Boraginaceae</taxon>
        <taxon>Boraginoideae</taxon>
        <taxon>Lithospermeae</taxon>
        <taxon>Lithospermum</taxon>
    </lineage>
</organism>
<dbReference type="Proteomes" id="UP001454036">
    <property type="component" value="Unassembled WGS sequence"/>
</dbReference>
<protein>
    <submittedName>
        <fullName evidence="1">Uncharacterized protein</fullName>
    </submittedName>
</protein>
<keyword evidence="2" id="KW-1185">Reference proteome</keyword>
<name>A0AAV3RA13_LITER</name>
<proteinExistence type="predicted"/>
<reference evidence="1 2" key="1">
    <citation type="submission" date="2024-01" db="EMBL/GenBank/DDBJ databases">
        <title>The complete chloroplast genome sequence of Lithospermum erythrorhizon: insights into the phylogenetic relationship among Boraginaceae species and the maternal lineages of purple gromwells.</title>
        <authorList>
            <person name="Okada T."/>
            <person name="Watanabe K."/>
        </authorList>
    </citation>
    <scope>NUCLEOTIDE SEQUENCE [LARGE SCALE GENOMIC DNA]</scope>
</reference>
<dbReference type="EMBL" id="BAABME010007926">
    <property type="protein sequence ID" value="GAA0172041.1"/>
    <property type="molecule type" value="Genomic_DNA"/>
</dbReference>
<sequence length="84" mass="9486">MCCNTDPKEANVDPTLVYIGKEQTEPVVAFSRPPPMPPYLGPLVALLLDAWLKRDKNDGYHKISRSGVFSFLSCHQQRLVKPFL</sequence>
<accession>A0AAV3RA13</accession>
<gene>
    <name evidence="1" type="ORF">LIER_25947</name>
</gene>
<dbReference type="AlphaFoldDB" id="A0AAV3RA13"/>
<comment type="caution">
    <text evidence="1">The sequence shown here is derived from an EMBL/GenBank/DDBJ whole genome shotgun (WGS) entry which is preliminary data.</text>
</comment>